<keyword evidence="11" id="KW-0833">Ubl conjugation pathway</keyword>
<dbReference type="EMBL" id="CAXKWB010000464">
    <property type="protein sequence ID" value="CAL4060929.1"/>
    <property type="molecule type" value="Genomic_DNA"/>
</dbReference>
<keyword evidence="13" id="KW-0206">Cytoskeleton</keyword>
<evidence type="ECO:0000256" key="14">
    <source>
        <dbReference type="ARBA" id="ARBA00023242"/>
    </source>
</evidence>
<reference evidence="18 19" key="1">
    <citation type="submission" date="2024-05" db="EMBL/GenBank/DDBJ databases">
        <authorList>
            <person name="Wallberg A."/>
        </authorList>
    </citation>
    <scope>NUCLEOTIDE SEQUENCE [LARGE SCALE GENOMIC DNA]</scope>
</reference>
<keyword evidence="8" id="KW-0132">Cell division</keyword>
<keyword evidence="6" id="KW-0963">Cytoplasm</keyword>
<dbReference type="InterPro" id="IPR048968">
    <property type="entry name" value="Apc5_N"/>
</dbReference>
<sequence length="817" mass="92007">MYIDMDTHFERMNRWGQPTQGSGVRRNHTSVTPHKISVILFIEKYAKLKPKYWESQPSDSNTSLPTVSTRERKATCLMTVRLVQGGDVSLGELLQMIESSQLQQQHISNFMTALHQMYLSGIDQLLNLFDAVERFSNQDQKRSESFPCLWTSVVGLYMRRLNLSFRKLSFCQVTSLYQRFRLYYEECYNTHPGQLPDTAQMVCEESSLAEDGESDAQMEDMMEDTATHDPTSDLTMCSSEVMAINDLPPKNILAIPNLQQRGGIGARAVMSHSSRQQAELFLSQQTTLLQFNEAAAISPAELQEKIRQMVQQNPDLAEAHYLSYLNCLRVKEFSGAVHSLLRTYDGHLPTQSNSNNTPTEEHSKSIRYAALNLAALHAQFGHRKAGLTALQEAIRLAQESSDAVCLQHCLAWLYTLSPAHKILLSSRSLAKSCELSLSYLSSLGRLNHVTQLAQTQAQPAQLLESVTRAEAINCQHSLVALQHGAWALRAALWATWGDSTMTSLASQLLLHLNTHHPTHQNIYYASQPTASAICNIATALANLIYYQVDEELLLQASLSIPPYVRHGHIWHFHTRYFKRAILDCYGRPLAAKTIINDNVFIHLYQDRMLYKLCEVLLGRGELTKMWKELGELRNDSEIVGELRVRLLLLESQCVVAGSNGAAVALPILVEALTTAQQHHLTYLHALTHLNLANVQLQLGLVAEARCSVGAGFGTILAGGSVYDQARARLVRIKLQVTQAKGKERTGELLKCAQALEQVAKLFMKVQAYHKVRETHYLKARLYHEVGYIEERNKCALEFRVFEQQHPCQSHQPSINSF</sequence>
<name>A0AAV2PP19_MEGNR</name>
<gene>
    <name evidence="18" type="ORF">MNOR_LOCUS1684</name>
</gene>
<dbReference type="PANTHER" id="PTHR12830:SF9">
    <property type="entry name" value="ANAPHASE-PROMOTING COMPLEX SUBUNIT 5"/>
    <property type="match status" value="1"/>
</dbReference>
<dbReference type="PANTHER" id="PTHR12830">
    <property type="entry name" value="ANAPHASE-PROMOTING COMPLEX SUBUNIT 5"/>
    <property type="match status" value="1"/>
</dbReference>
<evidence type="ECO:0000256" key="10">
    <source>
        <dbReference type="ARBA" id="ARBA00022776"/>
    </source>
</evidence>
<evidence type="ECO:0000256" key="13">
    <source>
        <dbReference type="ARBA" id="ARBA00023212"/>
    </source>
</evidence>
<dbReference type="GO" id="GO:0031145">
    <property type="term" value="P:anaphase-promoting complex-dependent catabolic process"/>
    <property type="evidence" value="ECO:0007669"/>
    <property type="project" value="TreeGrafter"/>
</dbReference>
<dbReference type="InterPro" id="IPR026000">
    <property type="entry name" value="Apc5_dom"/>
</dbReference>
<evidence type="ECO:0000256" key="9">
    <source>
        <dbReference type="ARBA" id="ARBA00022737"/>
    </source>
</evidence>
<evidence type="ECO:0000259" key="17">
    <source>
        <dbReference type="Pfam" id="PF21371"/>
    </source>
</evidence>
<dbReference type="CDD" id="cd16270">
    <property type="entry name" value="Apc5_N"/>
    <property type="match status" value="1"/>
</dbReference>
<dbReference type="Pfam" id="PF21371">
    <property type="entry name" value="Apc5_N"/>
    <property type="match status" value="1"/>
</dbReference>
<dbReference type="Pfam" id="PF12862">
    <property type="entry name" value="ANAPC5"/>
    <property type="match status" value="1"/>
</dbReference>
<keyword evidence="19" id="KW-1185">Reference proteome</keyword>
<evidence type="ECO:0000256" key="1">
    <source>
        <dbReference type="ARBA" id="ARBA00004123"/>
    </source>
</evidence>
<comment type="similarity">
    <text evidence="4">Belongs to the APC5 family.</text>
</comment>
<evidence type="ECO:0000256" key="8">
    <source>
        <dbReference type="ARBA" id="ARBA00022618"/>
    </source>
</evidence>
<evidence type="ECO:0000256" key="7">
    <source>
        <dbReference type="ARBA" id="ARBA00022553"/>
    </source>
</evidence>
<protein>
    <recommendedName>
        <fullName evidence="5">Anaphase-promoting complex subunit 5</fullName>
    </recommendedName>
</protein>
<feature type="non-terminal residue" evidence="18">
    <location>
        <position position="817"/>
    </location>
</feature>
<evidence type="ECO:0000256" key="5">
    <source>
        <dbReference type="ARBA" id="ARBA00016066"/>
    </source>
</evidence>
<evidence type="ECO:0000256" key="3">
    <source>
        <dbReference type="ARBA" id="ARBA00004906"/>
    </source>
</evidence>
<dbReference type="AlphaFoldDB" id="A0AAV2PP19"/>
<organism evidence="18 19">
    <name type="scientific">Meganyctiphanes norvegica</name>
    <name type="common">Northern krill</name>
    <name type="synonym">Thysanopoda norvegica</name>
    <dbReference type="NCBI Taxonomy" id="48144"/>
    <lineage>
        <taxon>Eukaryota</taxon>
        <taxon>Metazoa</taxon>
        <taxon>Ecdysozoa</taxon>
        <taxon>Arthropoda</taxon>
        <taxon>Crustacea</taxon>
        <taxon>Multicrustacea</taxon>
        <taxon>Malacostraca</taxon>
        <taxon>Eumalacostraca</taxon>
        <taxon>Eucarida</taxon>
        <taxon>Euphausiacea</taxon>
        <taxon>Euphausiidae</taxon>
        <taxon>Meganyctiphanes</taxon>
    </lineage>
</organism>
<keyword evidence="9" id="KW-0677">Repeat</keyword>
<keyword evidence="7" id="KW-0597">Phosphoprotein</keyword>
<keyword evidence="15" id="KW-0131">Cell cycle</keyword>
<dbReference type="GO" id="GO:0005680">
    <property type="term" value="C:anaphase-promoting complex"/>
    <property type="evidence" value="ECO:0007669"/>
    <property type="project" value="InterPro"/>
</dbReference>
<evidence type="ECO:0000256" key="4">
    <source>
        <dbReference type="ARBA" id="ARBA00007450"/>
    </source>
</evidence>
<comment type="subcellular location">
    <subcellularLocation>
        <location evidence="2">Cytoplasm</location>
        <location evidence="2">Cytoskeleton</location>
        <location evidence="2">Spindle</location>
    </subcellularLocation>
    <subcellularLocation>
        <location evidence="1">Nucleus</location>
    </subcellularLocation>
</comment>
<evidence type="ECO:0000313" key="18">
    <source>
        <dbReference type="EMBL" id="CAL4060929.1"/>
    </source>
</evidence>
<accession>A0AAV2PP19</accession>
<evidence type="ECO:0000256" key="6">
    <source>
        <dbReference type="ARBA" id="ARBA00022490"/>
    </source>
</evidence>
<feature type="domain" description="Anaphase-promoting complex subunit 5" evidence="16">
    <location>
        <begin position="320"/>
        <end position="417"/>
    </location>
</feature>
<dbReference type="GO" id="GO:0005819">
    <property type="term" value="C:spindle"/>
    <property type="evidence" value="ECO:0007669"/>
    <property type="project" value="UniProtKB-SubCell"/>
</dbReference>
<evidence type="ECO:0000256" key="2">
    <source>
        <dbReference type="ARBA" id="ARBA00004186"/>
    </source>
</evidence>
<dbReference type="GO" id="GO:0051301">
    <property type="term" value="P:cell division"/>
    <property type="evidence" value="ECO:0007669"/>
    <property type="project" value="UniProtKB-KW"/>
</dbReference>
<feature type="domain" description="Anaphase-promoting complex subunit 5 N-terminal" evidence="17">
    <location>
        <begin position="66"/>
        <end position="185"/>
    </location>
</feature>
<comment type="caution">
    <text evidence="18">The sequence shown here is derived from an EMBL/GenBank/DDBJ whole genome shotgun (WGS) entry which is preliminary data.</text>
</comment>
<keyword evidence="12" id="KW-0802">TPR repeat</keyword>
<dbReference type="Proteomes" id="UP001497623">
    <property type="component" value="Unassembled WGS sequence"/>
</dbReference>
<evidence type="ECO:0000259" key="16">
    <source>
        <dbReference type="Pfam" id="PF12862"/>
    </source>
</evidence>
<evidence type="ECO:0000256" key="11">
    <source>
        <dbReference type="ARBA" id="ARBA00022786"/>
    </source>
</evidence>
<dbReference type="InterPro" id="IPR037679">
    <property type="entry name" value="Apc5"/>
</dbReference>
<keyword evidence="10" id="KW-0498">Mitosis</keyword>
<evidence type="ECO:0000256" key="15">
    <source>
        <dbReference type="ARBA" id="ARBA00023306"/>
    </source>
</evidence>
<comment type="pathway">
    <text evidence="3">Protein modification; protein ubiquitination.</text>
</comment>
<evidence type="ECO:0000313" key="19">
    <source>
        <dbReference type="Proteomes" id="UP001497623"/>
    </source>
</evidence>
<keyword evidence="14" id="KW-0539">Nucleus</keyword>
<evidence type="ECO:0000256" key="12">
    <source>
        <dbReference type="ARBA" id="ARBA00022803"/>
    </source>
</evidence>
<proteinExistence type="inferred from homology"/>
<dbReference type="GO" id="GO:0070979">
    <property type="term" value="P:protein K11-linked ubiquitination"/>
    <property type="evidence" value="ECO:0007669"/>
    <property type="project" value="TreeGrafter"/>
</dbReference>
<dbReference type="GO" id="GO:0045842">
    <property type="term" value="P:positive regulation of mitotic metaphase/anaphase transition"/>
    <property type="evidence" value="ECO:0007669"/>
    <property type="project" value="TreeGrafter"/>
</dbReference>